<proteinExistence type="predicted"/>
<dbReference type="Proteomes" id="UP001138681">
    <property type="component" value="Unassembled WGS sequence"/>
</dbReference>
<feature type="transmembrane region" description="Helical" evidence="1">
    <location>
        <begin position="36"/>
        <end position="56"/>
    </location>
</feature>
<reference evidence="2" key="1">
    <citation type="submission" date="2021-04" db="EMBL/GenBank/DDBJ databases">
        <authorList>
            <person name="Pira H."/>
            <person name="Risdian C."/>
            <person name="Wink J."/>
        </authorList>
    </citation>
    <scope>NUCLEOTIDE SEQUENCE</scope>
    <source>
        <strain evidence="2">WH158</strain>
    </source>
</reference>
<dbReference type="RefSeq" id="WP_218403515.1">
    <property type="nucleotide sequence ID" value="NZ_JAGSPC010000001.1"/>
</dbReference>
<keyword evidence="1" id="KW-0812">Transmembrane</keyword>
<comment type="caution">
    <text evidence="2">The sequence shown here is derived from an EMBL/GenBank/DDBJ whole genome shotgun (WGS) entry which is preliminary data.</text>
</comment>
<evidence type="ECO:0000313" key="3">
    <source>
        <dbReference type="Proteomes" id="UP001138681"/>
    </source>
</evidence>
<keyword evidence="3" id="KW-1185">Reference proteome</keyword>
<evidence type="ECO:0000313" key="2">
    <source>
        <dbReference type="EMBL" id="MBV7258156.1"/>
    </source>
</evidence>
<evidence type="ECO:0000256" key="1">
    <source>
        <dbReference type="SAM" id="Phobius"/>
    </source>
</evidence>
<keyword evidence="1" id="KW-0472">Membrane</keyword>
<accession>A0A9X1F181</accession>
<dbReference type="AlphaFoldDB" id="A0A9X1F181"/>
<protein>
    <submittedName>
        <fullName evidence="2">Uncharacterized protein</fullName>
    </submittedName>
</protein>
<organism evidence="2 3">
    <name type="scientific">Erythrobacter crassostreae</name>
    <dbReference type="NCBI Taxonomy" id="2828328"/>
    <lineage>
        <taxon>Bacteria</taxon>
        <taxon>Pseudomonadati</taxon>
        <taxon>Pseudomonadota</taxon>
        <taxon>Alphaproteobacteria</taxon>
        <taxon>Sphingomonadales</taxon>
        <taxon>Erythrobacteraceae</taxon>
        <taxon>Erythrobacter/Porphyrobacter group</taxon>
        <taxon>Erythrobacter</taxon>
    </lineage>
</organism>
<dbReference type="EMBL" id="JAGSPC010000001">
    <property type="protein sequence ID" value="MBV7258156.1"/>
    <property type="molecule type" value="Genomic_DNA"/>
</dbReference>
<keyword evidence="1" id="KW-1133">Transmembrane helix</keyword>
<sequence length="64" mass="6713">MERALKLVAALLPIAFAFAFLVPVFDQGMQALGINAPFGLSTLTLAVIIGGGWGLVAQVTGRWI</sequence>
<gene>
    <name evidence="2" type="ORF">KCG46_01055</name>
</gene>
<name>A0A9X1F181_9SPHN</name>